<keyword evidence="2" id="KW-1185">Reference proteome</keyword>
<dbReference type="AlphaFoldDB" id="A0A327NGQ8"/>
<sequence>MTGVPVINEVLKAGKLMLTESDCPTLTDERLIARNRMRYKVLQKKGRDFTKINSFTFSLISVNRQEKSSFIIEFFLV</sequence>
<proteinExistence type="predicted"/>
<dbReference type="EMBL" id="QLII01000001">
    <property type="protein sequence ID" value="RAI73479.1"/>
    <property type="molecule type" value="Genomic_DNA"/>
</dbReference>
<evidence type="ECO:0000313" key="1">
    <source>
        <dbReference type="EMBL" id="RAI73479.1"/>
    </source>
</evidence>
<protein>
    <submittedName>
        <fullName evidence="1">Uncharacterized protein</fullName>
    </submittedName>
</protein>
<dbReference type="Proteomes" id="UP000249016">
    <property type="component" value="Unassembled WGS sequence"/>
</dbReference>
<gene>
    <name evidence="1" type="ORF">HMF3257_01855</name>
</gene>
<name>A0A327NGQ8_9BACT</name>
<comment type="caution">
    <text evidence="1">The sequence shown here is derived from an EMBL/GenBank/DDBJ whole genome shotgun (WGS) entry which is preliminary data.</text>
</comment>
<organism evidence="1 2">
    <name type="scientific">Spirosoma telluris</name>
    <dbReference type="NCBI Taxonomy" id="2183553"/>
    <lineage>
        <taxon>Bacteria</taxon>
        <taxon>Pseudomonadati</taxon>
        <taxon>Bacteroidota</taxon>
        <taxon>Cytophagia</taxon>
        <taxon>Cytophagales</taxon>
        <taxon>Cytophagaceae</taxon>
        <taxon>Spirosoma</taxon>
    </lineage>
</organism>
<evidence type="ECO:0000313" key="2">
    <source>
        <dbReference type="Proteomes" id="UP000249016"/>
    </source>
</evidence>
<reference evidence="1 2" key="1">
    <citation type="submission" date="2018-06" db="EMBL/GenBank/DDBJ databases">
        <title>Spirosoma sp. HMF3257 Genome sequencing and assembly.</title>
        <authorList>
            <person name="Kang H."/>
            <person name="Cha I."/>
            <person name="Kim H."/>
            <person name="Kang J."/>
            <person name="Joh K."/>
        </authorList>
    </citation>
    <scope>NUCLEOTIDE SEQUENCE [LARGE SCALE GENOMIC DNA]</scope>
    <source>
        <strain evidence="1 2">HMF3257</strain>
    </source>
</reference>
<accession>A0A327NGQ8</accession>